<evidence type="ECO:0000256" key="1">
    <source>
        <dbReference type="SAM" id="MobiDB-lite"/>
    </source>
</evidence>
<sequence length="88" mass="9650">MTPRTTFYMHIYNATDVGGLVTASGERLAVFEAGRFHNVPVDQKGAGAEAVPRHVKTRRRGQSRGAMLEDAEPAQIDAFQIRGRVPRG</sequence>
<protein>
    <submittedName>
        <fullName evidence="2">Uncharacterized protein</fullName>
    </submittedName>
</protein>
<keyword evidence="3" id="KW-1185">Reference proteome</keyword>
<proteinExistence type="predicted"/>
<organism evidence="2 3">
    <name type="scientific">Apiospora rasikravindrae</name>
    <dbReference type="NCBI Taxonomy" id="990691"/>
    <lineage>
        <taxon>Eukaryota</taxon>
        <taxon>Fungi</taxon>
        <taxon>Dikarya</taxon>
        <taxon>Ascomycota</taxon>
        <taxon>Pezizomycotina</taxon>
        <taxon>Sordariomycetes</taxon>
        <taxon>Xylariomycetidae</taxon>
        <taxon>Amphisphaeriales</taxon>
        <taxon>Apiosporaceae</taxon>
        <taxon>Apiospora</taxon>
    </lineage>
</organism>
<feature type="compositionally biased region" description="Basic residues" evidence="1">
    <location>
        <begin position="53"/>
        <end position="62"/>
    </location>
</feature>
<gene>
    <name evidence="2" type="ORF">PG993_007031</name>
</gene>
<evidence type="ECO:0000313" key="3">
    <source>
        <dbReference type="Proteomes" id="UP001444661"/>
    </source>
</evidence>
<name>A0ABR1SWC6_9PEZI</name>
<evidence type="ECO:0000313" key="2">
    <source>
        <dbReference type="EMBL" id="KAK8038620.1"/>
    </source>
</evidence>
<comment type="caution">
    <text evidence="2">The sequence shown here is derived from an EMBL/GenBank/DDBJ whole genome shotgun (WGS) entry which is preliminary data.</text>
</comment>
<dbReference type="Proteomes" id="UP001444661">
    <property type="component" value="Unassembled WGS sequence"/>
</dbReference>
<accession>A0ABR1SWC6</accession>
<dbReference type="EMBL" id="JAQQWK010000006">
    <property type="protein sequence ID" value="KAK8038620.1"/>
    <property type="molecule type" value="Genomic_DNA"/>
</dbReference>
<feature type="region of interest" description="Disordered" evidence="1">
    <location>
        <begin position="44"/>
        <end position="72"/>
    </location>
</feature>
<reference evidence="2 3" key="1">
    <citation type="submission" date="2023-01" db="EMBL/GenBank/DDBJ databases">
        <title>Analysis of 21 Apiospora genomes using comparative genomics revels a genus with tremendous synthesis potential of carbohydrate active enzymes and secondary metabolites.</title>
        <authorList>
            <person name="Sorensen T."/>
        </authorList>
    </citation>
    <scope>NUCLEOTIDE SEQUENCE [LARGE SCALE GENOMIC DNA]</scope>
    <source>
        <strain evidence="2 3">CBS 33761</strain>
    </source>
</reference>